<name>A0ABY7EC11_MYAAR</name>
<reference evidence="1" key="1">
    <citation type="submission" date="2022-11" db="EMBL/GenBank/DDBJ databases">
        <title>Centuries of genome instability and evolution in soft-shell clam transmissible cancer (bioRxiv).</title>
        <authorList>
            <person name="Hart S.F.M."/>
            <person name="Yonemitsu M.A."/>
            <person name="Giersch R.M."/>
            <person name="Beal B.F."/>
            <person name="Arriagada G."/>
            <person name="Davis B.W."/>
            <person name="Ostrander E.A."/>
            <person name="Goff S.P."/>
            <person name="Metzger M.J."/>
        </authorList>
    </citation>
    <scope>NUCLEOTIDE SEQUENCE</scope>
    <source>
        <strain evidence="1">MELC-2E11</strain>
        <tissue evidence="1">Siphon/mantle</tissue>
    </source>
</reference>
<proteinExistence type="predicted"/>
<accession>A0ABY7EC11</accession>
<organism evidence="1 2">
    <name type="scientific">Mya arenaria</name>
    <name type="common">Soft-shell clam</name>
    <dbReference type="NCBI Taxonomy" id="6604"/>
    <lineage>
        <taxon>Eukaryota</taxon>
        <taxon>Metazoa</taxon>
        <taxon>Spiralia</taxon>
        <taxon>Lophotrochozoa</taxon>
        <taxon>Mollusca</taxon>
        <taxon>Bivalvia</taxon>
        <taxon>Autobranchia</taxon>
        <taxon>Heteroconchia</taxon>
        <taxon>Euheterodonta</taxon>
        <taxon>Imparidentia</taxon>
        <taxon>Neoheterodontei</taxon>
        <taxon>Myida</taxon>
        <taxon>Myoidea</taxon>
        <taxon>Myidae</taxon>
        <taxon>Mya</taxon>
    </lineage>
</organism>
<evidence type="ECO:0000313" key="2">
    <source>
        <dbReference type="Proteomes" id="UP001164746"/>
    </source>
</evidence>
<keyword evidence="2" id="KW-1185">Reference proteome</keyword>
<gene>
    <name evidence="1" type="ORF">MAR_017525</name>
</gene>
<sequence length="62" mass="7075">MPLFNGILYYSKEKEGEQGPKEFQTIKNVYTISKALSTKEKMVQMVKADVELEVENSSSTRT</sequence>
<dbReference type="EMBL" id="CP111017">
    <property type="protein sequence ID" value="WAR07567.1"/>
    <property type="molecule type" value="Genomic_DNA"/>
</dbReference>
<evidence type="ECO:0000313" key="1">
    <source>
        <dbReference type="EMBL" id="WAR07567.1"/>
    </source>
</evidence>
<dbReference type="Proteomes" id="UP001164746">
    <property type="component" value="Chromosome 6"/>
</dbReference>
<protein>
    <submittedName>
        <fullName evidence="1">Uncharacterized protein</fullName>
    </submittedName>
</protein>